<protein>
    <recommendedName>
        <fullName evidence="4">DUF3060 domain-containing protein</fullName>
    </recommendedName>
</protein>
<dbReference type="Proteomes" id="UP001209922">
    <property type="component" value="Unassembled WGS sequence"/>
</dbReference>
<accession>A0ABT3JYF0</accession>
<keyword evidence="3" id="KW-1185">Reference proteome</keyword>
<gene>
    <name evidence="2" type="ORF">OK345_13410</name>
</gene>
<comment type="caution">
    <text evidence="2">The sequence shown here is derived from an EMBL/GenBank/DDBJ whole genome shotgun (WGS) entry which is preliminary data.</text>
</comment>
<name>A0ABT3JYF0_9XANT</name>
<dbReference type="PROSITE" id="PS51257">
    <property type="entry name" value="PROKAR_LIPOPROTEIN"/>
    <property type="match status" value="1"/>
</dbReference>
<dbReference type="RefSeq" id="WP_265128481.1">
    <property type="nucleotide sequence ID" value="NZ_JAPCHY010000011.1"/>
</dbReference>
<evidence type="ECO:0008006" key="4">
    <source>
        <dbReference type="Google" id="ProtNLM"/>
    </source>
</evidence>
<evidence type="ECO:0000313" key="3">
    <source>
        <dbReference type="Proteomes" id="UP001209922"/>
    </source>
</evidence>
<reference evidence="2 3" key="1">
    <citation type="submission" date="2022-10" db="EMBL/GenBank/DDBJ databases">
        <title>Xanthomonas sp. H13-6.</title>
        <authorList>
            <person name="Liu X."/>
            <person name="Deng Z."/>
            <person name="Jiang Y."/>
            <person name="Yu T."/>
            <person name="Ai J."/>
        </authorList>
    </citation>
    <scope>NUCLEOTIDE SEQUENCE [LARGE SCALE GENOMIC DNA]</scope>
    <source>
        <strain evidence="2 3">H13-6</strain>
    </source>
</reference>
<keyword evidence="1" id="KW-0732">Signal</keyword>
<feature type="chain" id="PRO_5047176093" description="DUF3060 domain-containing protein" evidence="1">
    <location>
        <begin position="21"/>
        <end position="191"/>
    </location>
</feature>
<feature type="signal peptide" evidence="1">
    <location>
        <begin position="1"/>
        <end position="20"/>
    </location>
</feature>
<organism evidence="2 3">
    <name type="scientific">Xanthomonas chitinilytica</name>
    <dbReference type="NCBI Taxonomy" id="2989819"/>
    <lineage>
        <taxon>Bacteria</taxon>
        <taxon>Pseudomonadati</taxon>
        <taxon>Pseudomonadota</taxon>
        <taxon>Gammaproteobacteria</taxon>
        <taxon>Lysobacterales</taxon>
        <taxon>Lysobacteraceae</taxon>
        <taxon>Xanthomonas</taxon>
    </lineage>
</organism>
<dbReference type="EMBL" id="JAPCHY010000011">
    <property type="protein sequence ID" value="MCW4473498.1"/>
    <property type="molecule type" value="Genomic_DNA"/>
</dbReference>
<proteinExistence type="predicted"/>
<sequence length="191" mass="19663">MKTRTVGAVAGMGLMLSACAQSSQADEALLIRLATGDDCAVCARHPFAGDATAVLADPATGSDCTGKNLRITRDHVQLALHGQCRDIVITASHGSLQFDEARDLMLEGSHFTVTGPKARKVIVRGHRNTLDLTDTATLLVEGNGNTARAVNFGVVAAPGRDNLIENIFVGDPAGAGDGALVEDTGSGGPET</sequence>
<evidence type="ECO:0000256" key="1">
    <source>
        <dbReference type="SAM" id="SignalP"/>
    </source>
</evidence>
<evidence type="ECO:0000313" key="2">
    <source>
        <dbReference type="EMBL" id="MCW4473498.1"/>
    </source>
</evidence>